<dbReference type="EMBL" id="NIVC01004424">
    <property type="protein sequence ID" value="PAA47509.1"/>
    <property type="molecule type" value="Genomic_DNA"/>
</dbReference>
<organism evidence="1 2">
    <name type="scientific">Macrostomum lignano</name>
    <dbReference type="NCBI Taxonomy" id="282301"/>
    <lineage>
        <taxon>Eukaryota</taxon>
        <taxon>Metazoa</taxon>
        <taxon>Spiralia</taxon>
        <taxon>Lophotrochozoa</taxon>
        <taxon>Platyhelminthes</taxon>
        <taxon>Rhabditophora</taxon>
        <taxon>Macrostomorpha</taxon>
        <taxon>Macrostomida</taxon>
        <taxon>Macrostomidae</taxon>
        <taxon>Macrostomum</taxon>
    </lineage>
</organism>
<feature type="non-terminal residue" evidence="1">
    <location>
        <position position="1"/>
    </location>
</feature>
<gene>
    <name evidence="1" type="ORF">BOX15_Mlig004263g1</name>
</gene>
<keyword evidence="2" id="KW-1185">Reference proteome</keyword>
<proteinExistence type="predicted"/>
<name>A0A267DG31_9PLAT</name>
<evidence type="ECO:0000313" key="1">
    <source>
        <dbReference type="EMBL" id="PAA47509.1"/>
    </source>
</evidence>
<protein>
    <submittedName>
        <fullName evidence="1">Uncharacterized protein</fullName>
    </submittedName>
</protein>
<sequence>YKSRFIDASFSLPLICRFGMPTKIVQLALCGSCPLLVLLGCLQLLPAVAVADFLCPDNIEWWWLTIHKVTIAATEYSRTTVQLYIGELMFIIDNGTRIGHIQTDKELGGLINCLKAGERSMEFDELPPRRVIADSSIRIVKTEWPRQITEINHPLQLGKHLNSGGGMEYELSLSLGGIC</sequence>
<comment type="caution">
    <text evidence="1">The sequence shown here is derived from an EMBL/GenBank/DDBJ whole genome shotgun (WGS) entry which is preliminary data.</text>
</comment>
<reference evidence="1 2" key="1">
    <citation type="submission" date="2017-06" db="EMBL/GenBank/DDBJ databases">
        <title>A platform for efficient transgenesis in Macrostomum lignano, a flatworm model organism for stem cell research.</title>
        <authorList>
            <person name="Berezikov E."/>
        </authorList>
    </citation>
    <scope>NUCLEOTIDE SEQUENCE [LARGE SCALE GENOMIC DNA]</scope>
    <source>
        <strain evidence="1">DV1</strain>
        <tissue evidence="1">Whole organism</tissue>
    </source>
</reference>
<evidence type="ECO:0000313" key="2">
    <source>
        <dbReference type="Proteomes" id="UP000215902"/>
    </source>
</evidence>
<accession>A0A267DG31</accession>
<dbReference type="Proteomes" id="UP000215902">
    <property type="component" value="Unassembled WGS sequence"/>
</dbReference>
<dbReference type="AlphaFoldDB" id="A0A267DG31"/>